<evidence type="ECO:0000256" key="2">
    <source>
        <dbReference type="ARBA" id="ARBA00022705"/>
    </source>
</evidence>
<dbReference type="CDD" id="cd06257">
    <property type="entry name" value="DnaJ"/>
    <property type="match status" value="1"/>
</dbReference>
<comment type="function">
    <text evidence="11">Participates actively in the response to hyperosmotic and heat shock by preventing the aggregation of stress-denatured proteins and by disaggregating proteins, also in an autonomous, DnaK-independent fashion. Unfolded proteins bind initially to DnaJ; upon interaction with the DnaJ-bound protein, DnaK hydrolyzes its bound ATP, resulting in the formation of a stable complex. GrpE releases ADP from DnaK; ATP binding to DnaK triggers the release of the substrate protein, thus completing the reaction cycle. Several rounds of ATP-dependent interactions between DnaJ, DnaK and GrpE are required for fully efficient folding. Also involved, together with DnaK and GrpE, in the DNA replication of plasmids through activation of initiation proteins.</text>
</comment>
<dbReference type="FunFam" id="1.10.287.110:FF:000045">
    <property type="entry name" value="Molecular chaperone DnaJ"/>
    <property type="match status" value="1"/>
</dbReference>
<dbReference type="AlphaFoldDB" id="A0A1C5ISY5"/>
<evidence type="ECO:0000256" key="9">
    <source>
        <dbReference type="ARBA" id="ARBA00061004"/>
    </source>
</evidence>
<dbReference type="RefSeq" id="WP_088976816.1">
    <property type="nucleotide sequence ID" value="NZ_LT607753.1"/>
</dbReference>
<gene>
    <name evidence="11" type="primary">dnaJ</name>
    <name evidence="15" type="ORF">GA0070614_3353</name>
</gene>
<comment type="domain">
    <text evidence="11">The J domain is necessary and sufficient to stimulate DnaK ATPase activity. Zinc center 1 plays an important role in the autonomous, DnaK-independent chaperone activity of DnaJ. Zinc center 2 is essential for interaction with DnaK and for DnaJ activity.</text>
</comment>
<dbReference type="GO" id="GO:0006260">
    <property type="term" value="P:DNA replication"/>
    <property type="evidence" value="ECO:0007669"/>
    <property type="project" value="UniProtKB-KW"/>
</dbReference>
<dbReference type="PROSITE" id="PS00636">
    <property type="entry name" value="DNAJ_1"/>
    <property type="match status" value="1"/>
</dbReference>
<comment type="subunit">
    <text evidence="11">Homodimer.</text>
</comment>
<name>A0A1C5ISY5_9ACTN</name>
<evidence type="ECO:0000256" key="6">
    <source>
        <dbReference type="ARBA" id="ARBA00022833"/>
    </source>
</evidence>
<dbReference type="NCBIfam" id="NF008035">
    <property type="entry name" value="PRK10767.1"/>
    <property type="match status" value="1"/>
</dbReference>
<dbReference type="Proteomes" id="UP000198215">
    <property type="component" value="Chromosome I"/>
</dbReference>
<dbReference type="GO" id="GO:0042026">
    <property type="term" value="P:protein refolding"/>
    <property type="evidence" value="ECO:0007669"/>
    <property type="project" value="TreeGrafter"/>
</dbReference>
<dbReference type="PRINTS" id="PR00625">
    <property type="entry name" value="JDOMAIN"/>
</dbReference>
<feature type="binding site" evidence="11">
    <location>
        <position position="231"/>
    </location>
    <ligand>
        <name>Zn(2+)</name>
        <dbReference type="ChEBI" id="CHEBI:29105"/>
        <label>1</label>
    </ligand>
</feature>
<dbReference type="NCBIfam" id="TIGR02349">
    <property type="entry name" value="DnaJ_bact"/>
    <property type="match status" value="1"/>
</dbReference>
<dbReference type="PANTHER" id="PTHR43096">
    <property type="entry name" value="DNAJ HOMOLOG 1, MITOCHONDRIAL-RELATED"/>
    <property type="match status" value="1"/>
</dbReference>
<feature type="binding site" evidence="11">
    <location>
        <position position="192"/>
    </location>
    <ligand>
        <name>Zn(2+)</name>
        <dbReference type="ChEBI" id="CHEBI:29105"/>
        <label>2</label>
    </ligand>
</feature>
<evidence type="ECO:0000259" key="14">
    <source>
        <dbReference type="PROSITE" id="PS51188"/>
    </source>
</evidence>
<keyword evidence="5 11" id="KW-0863">Zinc-finger</keyword>
<feature type="domain" description="J" evidence="13">
    <location>
        <begin position="10"/>
        <end position="75"/>
    </location>
</feature>
<dbReference type="Pfam" id="PF00226">
    <property type="entry name" value="DnaJ"/>
    <property type="match status" value="1"/>
</dbReference>
<evidence type="ECO:0000256" key="5">
    <source>
        <dbReference type="ARBA" id="ARBA00022771"/>
    </source>
</evidence>
<dbReference type="PROSITE" id="PS51188">
    <property type="entry name" value="ZF_CR"/>
    <property type="match status" value="1"/>
</dbReference>
<dbReference type="GO" id="GO:0005737">
    <property type="term" value="C:cytoplasm"/>
    <property type="evidence" value="ECO:0007669"/>
    <property type="project" value="UniProtKB-SubCell"/>
</dbReference>
<dbReference type="GO" id="GO:0005524">
    <property type="term" value="F:ATP binding"/>
    <property type="evidence" value="ECO:0007669"/>
    <property type="project" value="InterPro"/>
</dbReference>
<feature type="zinc finger region" description="CR-type" evidence="12">
    <location>
        <begin position="162"/>
        <end position="240"/>
    </location>
</feature>
<feature type="binding site" evidence="11">
    <location>
        <position position="195"/>
    </location>
    <ligand>
        <name>Zn(2+)</name>
        <dbReference type="ChEBI" id="CHEBI:29105"/>
        <label>2</label>
    </ligand>
</feature>
<feature type="binding site" evidence="11">
    <location>
        <position position="228"/>
    </location>
    <ligand>
        <name>Zn(2+)</name>
        <dbReference type="ChEBI" id="CHEBI:29105"/>
        <label>1</label>
    </ligand>
</feature>
<keyword evidence="8 11" id="KW-0143">Chaperone</keyword>
<evidence type="ECO:0000256" key="8">
    <source>
        <dbReference type="ARBA" id="ARBA00023186"/>
    </source>
</evidence>
<proteinExistence type="inferred from homology"/>
<dbReference type="Gene3D" id="2.10.230.10">
    <property type="entry name" value="Heat shock protein DnaJ, cysteine-rich domain"/>
    <property type="match status" value="1"/>
</dbReference>
<organism evidence="15 16">
    <name type="scientific">Micromonospora coxensis</name>
    <dbReference type="NCBI Taxonomy" id="356852"/>
    <lineage>
        <taxon>Bacteria</taxon>
        <taxon>Bacillati</taxon>
        <taxon>Actinomycetota</taxon>
        <taxon>Actinomycetes</taxon>
        <taxon>Micromonosporales</taxon>
        <taxon>Micromonosporaceae</taxon>
        <taxon>Micromonospora</taxon>
    </lineage>
</organism>
<dbReference type="SUPFAM" id="SSF49493">
    <property type="entry name" value="HSP40/DnaJ peptide-binding domain"/>
    <property type="match status" value="2"/>
</dbReference>
<dbReference type="PANTHER" id="PTHR43096:SF54">
    <property type="entry name" value="CHAPERONE PROTEIN DNAJ 1"/>
    <property type="match status" value="1"/>
</dbReference>
<feature type="repeat" description="CXXCXGXG motif" evidence="11">
    <location>
        <begin position="192"/>
        <end position="199"/>
    </location>
</feature>
<sequence>MSSKDWIEKDYYAALGVQKSASSDEIKKAYRKLARESHPDHNPGDPKAEERFKAVSEAYAVLGDEAKRREYDEMRSLFGSGAFRRGARGGQPGGGVPFDVSDLFGGAAGGGDTRFGGGGFTDLFSTIFSGGGAGGPARARGPARGRDVEAEVALDFDDAVRGVTLPLSLRAPGVCDTCHGNGAKPGTQPKACPVCHGAGVTNRNQGSFSFSEPCRNCQGVGTVVEEKCPECQGTGGVTKTRTLNVRFPAGVADGQRIRLAGRGEPGERGGPAGDLFVQVKVRPDELFGRTGDDLTLAVPITFAEAVLGTDLRVPTLDGAVTLRVPPGTPSGRVLRARGKGVVRKDGQAGDLLVTLDVVVPATVSDEARSALESFAARTPPAAREHLDARVRRVG</sequence>
<dbReference type="Pfam" id="PF01556">
    <property type="entry name" value="DnaJ_C"/>
    <property type="match status" value="1"/>
</dbReference>
<accession>A0A1C5ISY5</accession>
<dbReference type="InterPro" id="IPR008971">
    <property type="entry name" value="HSP40/DnaJ_pept-bd"/>
</dbReference>
<dbReference type="GO" id="GO:0051082">
    <property type="term" value="F:unfolded protein binding"/>
    <property type="evidence" value="ECO:0007669"/>
    <property type="project" value="UniProtKB-UniRule"/>
</dbReference>
<evidence type="ECO:0000256" key="7">
    <source>
        <dbReference type="ARBA" id="ARBA00023016"/>
    </source>
</evidence>
<keyword evidence="7 11" id="KW-0346">Stress response</keyword>
<feature type="binding site" evidence="11">
    <location>
        <position position="178"/>
    </location>
    <ligand>
        <name>Zn(2+)</name>
        <dbReference type="ChEBI" id="CHEBI:29105"/>
        <label>1</label>
    </ligand>
</feature>
<dbReference type="EMBL" id="LT607753">
    <property type="protein sequence ID" value="SCG61430.1"/>
    <property type="molecule type" value="Genomic_DNA"/>
</dbReference>
<feature type="repeat" description="CXXCXGXG motif" evidence="11">
    <location>
        <begin position="228"/>
        <end position="235"/>
    </location>
</feature>
<dbReference type="CDD" id="cd10747">
    <property type="entry name" value="DnaJ_C"/>
    <property type="match status" value="1"/>
</dbReference>
<keyword evidence="1 11" id="KW-0963">Cytoplasm</keyword>
<evidence type="ECO:0000313" key="16">
    <source>
        <dbReference type="Proteomes" id="UP000198215"/>
    </source>
</evidence>
<comment type="subcellular location">
    <subcellularLocation>
        <location evidence="11">Cytoplasm</location>
    </subcellularLocation>
</comment>
<evidence type="ECO:0000259" key="13">
    <source>
        <dbReference type="PROSITE" id="PS50076"/>
    </source>
</evidence>
<feature type="repeat" description="CXXCXGXG motif" evidence="11">
    <location>
        <begin position="214"/>
        <end position="221"/>
    </location>
</feature>
<dbReference type="GO" id="GO:0031072">
    <property type="term" value="F:heat shock protein binding"/>
    <property type="evidence" value="ECO:0007669"/>
    <property type="project" value="InterPro"/>
</dbReference>
<evidence type="ECO:0000256" key="12">
    <source>
        <dbReference type="PROSITE-ProRule" id="PRU00546"/>
    </source>
</evidence>
<dbReference type="InterPro" id="IPR036869">
    <property type="entry name" value="J_dom_sf"/>
</dbReference>
<feature type="binding site" evidence="11">
    <location>
        <position position="217"/>
    </location>
    <ligand>
        <name>Zn(2+)</name>
        <dbReference type="ChEBI" id="CHEBI:29105"/>
        <label>2</label>
    </ligand>
</feature>
<feature type="binding site" evidence="11">
    <location>
        <position position="214"/>
    </location>
    <ligand>
        <name>Zn(2+)</name>
        <dbReference type="ChEBI" id="CHEBI:29105"/>
        <label>2</label>
    </ligand>
</feature>
<dbReference type="GO" id="GO:0009408">
    <property type="term" value="P:response to heat"/>
    <property type="evidence" value="ECO:0007669"/>
    <property type="project" value="InterPro"/>
</dbReference>
<dbReference type="InterPro" id="IPR036410">
    <property type="entry name" value="HSP_DnaJ_Cys-rich_dom_sf"/>
</dbReference>
<feature type="binding site" evidence="11">
    <location>
        <position position="175"/>
    </location>
    <ligand>
        <name>Zn(2+)</name>
        <dbReference type="ChEBI" id="CHEBI:29105"/>
        <label>1</label>
    </ligand>
</feature>
<comment type="similarity">
    <text evidence="9 11">Belongs to the DnaJ family.</text>
</comment>
<dbReference type="SUPFAM" id="SSF46565">
    <property type="entry name" value="Chaperone J-domain"/>
    <property type="match status" value="1"/>
</dbReference>
<dbReference type="Gene3D" id="1.10.287.110">
    <property type="entry name" value="DnaJ domain"/>
    <property type="match status" value="1"/>
</dbReference>
<evidence type="ECO:0000256" key="4">
    <source>
        <dbReference type="ARBA" id="ARBA00022737"/>
    </source>
</evidence>
<keyword evidence="4 11" id="KW-0677">Repeat</keyword>
<dbReference type="OrthoDB" id="9779889at2"/>
<evidence type="ECO:0000313" key="15">
    <source>
        <dbReference type="EMBL" id="SCG61430.1"/>
    </source>
</evidence>
<dbReference type="InterPro" id="IPR001623">
    <property type="entry name" value="DnaJ_domain"/>
</dbReference>
<dbReference type="SUPFAM" id="SSF57938">
    <property type="entry name" value="DnaJ/Hsp40 cysteine-rich domain"/>
    <property type="match status" value="1"/>
</dbReference>
<dbReference type="CDD" id="cd10719">
    <property type="entry name" value="DnaJ_zf"/>
    <property type="match status" value="1"/>
</dbReference>
<dbReference type="HAMAP" id="MF_01152">
    <property type="entry name" value="DnaJ"/>
    <property type="match status" value="1"/>
</dbReference>
<dbReference type="FunFam" id="2.60.260.20:FF:000005">
    <property type="entry name" value="Chaperone protein dnaJ 1, mitochondrial"/>
    <property type="match status" value="1"/>
</dbReference>
<feature type="repeat" description="CXXCXGXG motif" evidence="11">
    <location>
        <begin position="175"/>
        <end position="182"/>
    </location>
</feature>
<dbReference type="SMART" id="SM00271">
    <property type="entry name" value="DnaJ"/>
    <property type="match status" value="1"/>
</dbReference>
<keyword evidence="3 11" id="KW-0479">Metal-binding</keyword>
<feature type="domain" description="CR-type" evidence="14">
    <location>
        <begin position="162"/>
        <end position="240"/>
    </location>
</feature>
<protein>
    <recommendedName>
        <fullName evidence="10 11">Chaperone protein DnaJ</fullName>
    </recommendedName>
</protein>
<dbReference type="GO" id="GO:0008270">
    <property type="term" value="F:zinc ion binding"/>
    <property type="evidence" value="ECO:0007669"/>
    <property type="project" value="UniProtKB-UniRule"/>
</dbReference>
<keyword evidence="16" id="KW-1185">Reference proteome</keyword>
<dbReference type="Pfam" id="PF00684">
    <property type="entry name" value="DnaJ_CXXCXGXG"/>
    <property type="match status" value="1"/>
</dbReference>
<dbReference type="InterPro" id="IPR018253">
    <property type="entry name" value="DnaJ_domain_CS"/>
</dbReference>
<reference evidence="16" key="1">
    <citation type="submission" date="2016-06" db="EMBL/GenBank/DDBJ databases">
        <authorList>
            <person name="Varghese N."/>
            <person name="Submissions Spin"/>
        </authorList>
    </citation>
    <scope>NUCLEOTIDE SEQUENCE [LARGE SCALE GENOMIC DNA]</scope>
    <source>
        <strain evidence="16">DSM 45161</strain>
    </source>
</reference>
<evidence type="ECO:0000256" key="10">
    <source>
        <dbReference type="ARBA" id="ARBA00067609"/>
    </source>
</evidence>
<evidence type="ECO:0000256" key="3">
    <source>
        <dbReference type="ARBA" id="ARBA00022723"/>
    </source>
</evidence>
<dbReference type="Gene3D" id="2.60.260.20">
    <property type="entry name" value="Urease metallochaperone UreE, N-terminal domain"/>
    <property type="match status" value="2"/>
</dbReference>
<evidence type="ECO:0000256" key="11">
    <source>
        <dbReference type="HAMAP-Rule" id="MF_01152"/>
    </source>
</evidence>
<dbReference type="PROSITE" id="PS50076">
    <property type="entry name" value="DNAJ_2"/>
    <property type="match status" value="1"/>
</dbReference>
<dbReference type="InterPro" id="IPR002939">
    <property type="entry name" value="DnaJ_C"/>
</dbReference>
<keyword evidence="2 11" id="KW-0235">DNA replication</keyword>
<dbReference type="InterPro" id="IPR001305">
    <property type="entry name" value="HSP_DnaJ_Cys-rich_dom"/>
</dbReference>
<evidence type="ECO:0000256" key="1">
    <source>
        <dbReference type="ARBA" id="ARBA00022490"/>
    </source>
</evidence>
<comment type="cofactor">
    <cofactor evidence="11">
        <name>Zn(2+)</name>
        <dbReference type="ChEBI" id="CHEBI:29105"/>
    </cofactor>
    <text evidence="11">Binds 2 Zn(2+) ions per monomer.</text>
</comment>
<keyword evidence="6 11" id="KW-0862">Zinc</keyword>
<dbReference type="FunFam" id="2.10.230.10:FF:000002">
    <property type="entry name" value="Molecular chaperone DnaJ"/>
    <property type="match status" value="1"/>
</dbReference>
<dbReference type="InterPro" id="IPR012724">
    <property type="entry name" value="DnaJ"/>
</dbReference>